<gene>
    <name evidence="1" type="ORF">AW11_00567</name>
</gene>
<reference evidence="1" key="1">
    <citation type="submission" date="2014-02" db="EMBL/GenBank/DDBJ databases">
        <title>Expanding our view of genomic diversity in Candidatus Accumulibacter clades.</title>
        <authorList>
            <person name="Skennerton C.T."/>
            <person name="Barr J.J."/>
            <person name="Slater F.R."/>
            <person name="Bond P.L."/>
            <person name="Tyson G.W."/>
        </authorList>
    </citation>
    <scope>NUCLEOTIDE SEQUENCE [LARGE SCALE GENOMIC DNA]</scope>
</reference>
<organism evidence="1 2">
    <name type="scientific">Accumulibacter regalis</name>
    <dbReference type="NCBI Taxonomy" id="522306"/>
    <lineage>
        <taxon>Bacteria</taxon>
        <taxon>Pseudomonadati</taxon>
        <taxon>Pseudomonadota</taxon>
        <taxon>Betaproteobacteria</taxon>
        <taxon>Candidatus Accumulibacter</taxon>
    </lineage>
</organism>
<keyword evidence="2" id="KW-1185">Reference proteome</keyword>
<dbReference type="STRING" id="1454004.AW11_00567"/>
<sequence>MLRSVAVCWLVDMAFRQAAALRYASKKISQLQAFASKKSLDTLPL</sequence>
<dbReference type="Proteomes" id="UP000022141">
    <property type="component" value="Unassembled WGS sequence"/>
</dbReference>
<name>A0A011RHM2_ACCRE</name>
<dbReference type="AlphaFoldDB" id="A0A011RHM2"/>
<evidence type="ECO:0000313" key="1">
    <source>
        <dbReference type="EMBL" id="EXI90709.1"/>
    </source>
</evidence>
<protein>
    <submittedName>
        <fullName evidence="1">Uncharacterized protein</fullName>
    </submittedName>
</protein>
<proteinExistence type="predicted"/>
<evidence type="ECO:0000313" key="2">
    <source>
        <dbReference type="Proteomes" id="UP000022141"/>
    </source>
</evidence>
<dbReference type="EMBL" id="JEMY01000004">
    <property type="protein sequence ID" value="EXI90709.1"/>
    <property type="molecule type" value="Genomic_DNA"/>
</dbReference>
<comment type="caution">
    <text evidence="1">The sequence shown here is derived from an EMBL/GenBank/DDBJ whole genome shotgun (WGS) entry which is preliminary data.</text>
</comment>
<dbReference type="PATRIC" id="fig|1454004.3.peg.587"/>
<accession>A0A011RHM2</accession>